<keyword evidence="3" id="KW-1185">Reference proteome</keyword>
<dbReference type="InterPro" id="IPR021425">
    <property type="entry name" value="DUF3072"/>
</dbReference>
<dbReference type="Proteomes" id="UP000035489">
    <property type="component" value="Unassembled WGS sequence"/>
</dbReference>
<feature type="region of interest" description="Disordered" evidence="1">
    <location>
        <begin position="1"/>
        <end position="49"/>
    </location>
</feature>
<accession>A0A0H1RF48</accession>
<feature type="compositionally biased region" description="Basic and acidic residues" evidence="1">
    <location>
        <begin position="33"/>
        <end position="43"/>
    </location>
</feature>
<sequence length="91" mass="10032">MTPKNSTSHHGAHERKHATEPDNPKVNPAASDNRVKDPEDWVTGHEPMTGAQASYLKTLSEQAHDPKAFDPDLDKAEASKRIDQLKKGKGH</sequence>
<reference evidence="2 3" key="1">
    <citation type="submission" date="2015-05" db="EMBL/GenBank/DDBJ databases">
        <title>Draft genome sequence of Microvirga vignae strain BR3299, a novel nitrogen fixing bacteria isolated from Brazil semi-aired region.</title>
        <authorList>
            <person name="Zilli J.E."/>
            <person name="Passos S.R."/>
            <person name="Leite J."/>
            <person name="Baldani J.I."/>
            <person name="Xavier G.R."/>
            <person name="Rumjaneck N.G."/>
            <person name="Simoes-Araujo J.L."/>
        </authorList>
    </citation>
    <scope>NUCLEOTIDE SEQUENCE [LARGE SCALE GENOMIC DNA]</scope>
    <source>
        <strain evidence="2 3">BR3299</strain>
    </source>
</reference>
<organism evidence="2 3">
    <name type="scientific">Microvirga vignae</name>
    <dbReference type="NCBI Taxonomy" id="1225564"/>
    <lineage>
        <taxon>Bacteria</taxon>
        <taxon>Pseudomonadati</taxon>
        <taxon>Pseudomonadota</taxon>
        <taxon>Alphaproteobacteria</taxon>
        <taxon>Hyphomicrobiales</taxon>
        <taxon>Methylobacteriaceae</taxon>
        <taxon>Microvirga</taxon>
    </lineage>
</organism>
<protein>
    <recommendedName>
        <fullName evidence="4">DUF3072 domain-containing protein</fullName>
    </recommendedName>
</protein>
<evidence type="ECO:0000313" key="2">
    <source>
        <dbReference type="EMBL" id="KLK93734.1"/>
    </source>
</evidence>
<name>A0A0H1RF48_9HYPH</name>
<dbReference type="STRING" id="1225564.AA309_06795"/>
<dbReference type="OrthoDB" id="9811751at2"/>
<dbReference type="PATRIC" id="fig|1225564.3.peg.1868"/>
<dbReference type="EMBL" id="LCYG01000017">
    <property type="protein sequence ID" value="KLK93734.1"/>
    <property type="molecule type" value="Genomic_DNA"/>
</dbReference>
<comment type="caution">
    <text evidence="2">The sequence shown here is derived from an EMBL/GenBank/DDBJ whole genome shotgun (WGS) entry which is preliminary data.</text>
</comment>
<dbReference type="RefSeq" id="WP_047188257.1">
    <property type="nucleotide sequence ID" value="NZ_LCYG01000017.1"/>
</dbReference>
<evidence type="ECO:0000256" key="1">
    <source>
        <dbReference type="SAM" id="MobiDB-lite"/>
    </source>
</evidence>
<evidence type="ECO:0000313" key="3">
    <source>
        <dbReference type="Proteomes" id="UP000035489"/>
    </source>
</evidence>
<dbReference type="AlphaFoldDB" id="A0A0H1RF48"/>
<dbReference type="Pfam" id="PF11272">
    <property type="entry name" value="DUF3072"/>
    <property type="match status" value="1"/>
</dbReference>
<gene>
    <name evidence="2" type="ORF">AA309_06795</name>
</gene>
<proteinExistence type="predicted"/>
<evidence type="ECO:0008006" key="4">
    <source>
        <dbReference type="Google" id="ProtNLM"/>
    </source>
</evidence>